<dbReference type="EMBL" id="MFLA01000010">
    <property type="protein sequence ID" value="OGG60398.1"/>
    <property type="molecule type" value="Genomic_DNA"/>
</dbReference>
<gene>
    <name evidence="1" type="ORF">A2765_03035</name>
</gene>
<evidence type="ECO:0000313" key="2">
    <source>
        <dbReference type="Proteomes" id="UP000176377"/>
    </source>
</evidence>
<dbReference type="Proteomes" id="UP000176377">
    <property type="component" value="Unassembled WGS sequence"/>
</dbReference>
<evidence type="ECO:0000313" key="1">
    <source>
        <dbReference type="EMBL" id="OGG60398.1"/>
    </source>
</evidence>
<name>A0A1F6DG44_9BACT</name>
<reference evidence="1 2" key="1">
    <citation type="journal article" date="2016" name="Nat. Commun.">
        <title>Thousands of microbial genomes shed light on interconnected biogeochemical processes in an aquifer system.</title>
        <authorList>
            <person name="Anantharaman K."/>
            <person name="Brown C.T."/>
            <person name="Hug L.A."/>
            <person name="Sharon I."/>
            <person name="Castelle C.J."/>
            <person name="Probst A.J."/>
            <person name="Thomas B.C."/>
            <person name="Singh A."/>
            <person name="Wilkins M.J."/>
            <person name="Karaoz U."/>
            <person name="Brodie E.L."/>
            <person name="Williams K.H."/>
            <person name="Hubbard S.S."/>
            <person name="Banfield J.F."/>
        </authorList>
    </citation>
    <scope>NUCLEOTIDE SEQUENCE [LARGE SCALE GENOMIC DNA]</scope>
</reference>
<dbReference type="AlphaFoldDB" id="A0A1F6DG44"/>
<accession>A0A1F6DG44</accession>
<proteinExistence type="predicted"/>
<protein>
    <submittedName>
        <fullName evidence="1">Uncharacterized protein</fullName>
    </submittedName>
</protein>
<comment type="caution">
    <text evidence="1">The sequence shown here is derived from an EMBL/GenBank/DDBJ whole genome shotgun (WGS) entry which is preliminary data.</text>
</comment>
<sequence>MRQILSTILHIYACNAESQWCTMHRVEMPRGVTQQTCMMTAQEDFPRWETQFHKGLVGWTIKRWSCASEVQVAWSYTGQ</sequence>
<organism evidence="1 2">
    <name type="scientific">Candidatus Kaiserbacteria bacterium RIFCSPHIGHO2_01_FULL_56_24</name>
    <dbReference type="NCBI Taxonomy" id="1798487"/>
    <lineage>
        <taxon>Bacteria</taxon>
        <taxon>Candidatus Kaiseribacteriota</taxon>
    </lineage>
</organism>